<keyword evidence="2" id="KW-0119">Carbohydrate metabolism</keyword>
<dbReference type="InterPro" id="IPR018484">
    <property type="entry name" value="FGGY_N"/>
</dbReference>
<feature type="domain" description="Carbohydrate kinase FGGY C-terminal" evidence="7">
    <location>
        <begin position="255"/>
        <end position="433"/>
    </location>
</feature>
<dbReference type="InterPro" id="IPR000577">
    <property type="entry name" value="Carb_kinase_FGGY"/>
</dbReference>
<gene>
    <name evidence="8" type="ORF">PU560_14970</name>
</gene>
<protein>
    <submittedName>
        <fullName evidence="8">FGGY family carbohydrate kinase</fullName>
    </submittedName>
</protein>
<dbReference type="GO" id="GO:0016301">
    <property type="term" value="F:kinase activity"/>
    <property type="evidence" value="ECO:0007669"/>
    <property type="project" value="UniProtKB-KW"/>
</dbReference>
<name>A0ABT5U093_9MICO</name>
<feature type="domain" description="Carbohydrate kinase FGGY N-terminal" evidence="6">
    <location>
        <begin position="3"/>
        <end position="240"/>
    </location>
</feature>
<keyword evidence="3 5" id="KW-0808">Transferase</keyword>
<dbReference type="EMBL" id="JARACI010001151">
    <property type="protein sequence ID" value="MDD9207756.1"/>
    <property type="molecule type" value="Genomic_DNA"/>
</dbReference>
<dbReference type="PANTHER" id="PTHR43095">
    <property type="entry name" value="SUGAR KINASE"/>
    <property type="match status" value="1"/>
</dbReference>
<reference evidence="8" key="1">
    <citation type="submission" date="2023-02" db="EMBL/GenBank/DDBJ databases">
        <title>Georgenia sp.10Sc9-8, isolated from a soil sample collected from the Taklamakan desert.</title>
        <authorList>
            <person name="Liu S."/>
        </authorList>
    </citation>
    <scope>NUCLEOTIDE SEQUENCE</scope>
    <source>
        <strain evidence="8">10Sc9-8</strain>
    </source>
</reference>
<accession>A0ABT5U093</accession>
<comment type="similarity">
    <text evidence="1 5">Belongs to the FGGY kinase family.</text>
</comment>
<dbReference type="CDD" id="cd07804">
    <property type="entry name" value="ASKHA_NBD_FGGY_RrXK-like"/>
    <property type="match status" value="1"/>
</dbReference>
<evidence type="ECO:0000313" key="8">
    <source>
        <dbReference type="EMBL" id="MDD9207756.1"/>
    </source>
</evidence>
<evidence type="ECO:0000256" key="3">
    <source>
        <dbReference type="ARBA" id="ARBA00022679"/>
    </source>
</evidence>
<comment type="caution">
    <text evidence="8">The sequence shown here is derived from an EMBL/GenBank/DDBJ whole genome shotgun (WGS) entry which is preliminary data.</text>
</comment>
<evidence type="ECO:0000256" key="1">
    <source>
        <dbReference type="ARBA" id="ARBA00009156"/>
    </source>
</evidence>
<dbReference type="InterPro" id="IPR018485">
    <property type="entry name" value="FGGY_C"/>
</dbReference>
<evidence type="ECO:0000259" key="7">
    <source>
        <dbReference type="Pfam" id="PF02782"/>
    </source>
</evidence>
<dbReference type="Pfam" id="PF02782">
    <property type="entry name" value="FGGY_C"/>
    <property type="match status" value="1"/>
</dbReference>
<dbReference type="InterPro" id="IPR018483">
    <property type="entry name" value="Carb_kinase_FGGY_CS"/>
</dbReference>
<evidence type="ECO:0000256" key="2">
    <source>
        <dbReference type="ARBA" id="ARBA00022629"/>
    </source>
</evidence>
<dbReference type="PIRSF" id="PIRSF000538">
    <property type="entry name" value="GlpK"/>
    <property type="match status" value="1"/>
</dbReference>
<dbReference type="PANTHER" id="PTHR43095:SF5">
    <property type="entry name" value="XYLULOSE KINASE"/>
    <property type="match status" value="1"/>
</dbReference>
<dbReference type="SUPFAM" id="SSF53067">
    <property type="entry name" value="Actin-like ATPase domain"/>
    <property type="match status" value="2"/>
</dbReference>
<dbReference type="InterPro" id="IPR043129">
    <property type="entry name" value="ATPase_NBD"/>
</dbReference>
<keyword evidence="2" id="KW-0859">Xylose metabolism</keyword>
<evidence type="ECO:0000259" key="6">
    <source>
        <dbReference type="Pfam" id="PF00370"/>
    </source>
</evidence>
<dbReference type="Proteomes" id="UP001165561">
    <property type="component" value="Unassembled WGS sequence"/>
</dbReference>
<dbReference type="Gene3D" id="3.30.420.40">
    <property type="match status" value="2"/>
</dbReference>
<dbReference type="PROSITE" id="PS00445">
    <property type="entry name" value="FGGY_KINASES_2"/>
    <property type="match status" value="1"/>
</dbReference>
<keyword evidence="4 5" id="KW-0418">Kinase</keyword>
<keyword evidence="9" id="KW-1185">Reference proteome</keyword>
<evidence type="ECO:0000256" key="5">
    <source>
        <dbReference type="RuleBase" id="RU003733"/>
    </source>
</evidence>
<dbReference type="Pfam" id="PF00370">
    <property type="entry name" value="FGGY_N"/>
    <property type="match status" value="1"/>
</dbReference>
<dbReference type="InterPro" id="IPR050406">
    <property type="entry name" value="FGGY_Carb_Kinase"/>
</dbReference>
<evidence type="ECO:0000313" key="9">
    <source>
        <dbReference type="Proteomes" id="UP001165561"/>
    </source>
</evidence>
<evidence type="ECO:0000256" key="4">
    <source>
        <dbReference type="ARBA" id="ARBA00022777"/>
    </source>
</evidence>
<proteinExistence type="inferred from homology"/>
<sequence>MTYLGIDIGTGSSKGVLTDHAGTVLREARRDHTTSNPRPGWFEHDAQEVWWGDVVALSRELLDGADGPVSAVCVSGIGPAVVVTGDDDEPLRPAILYGIDTRCARQADAMNASIGEDTLIERVGNVLSTQSLGPKLQWIADEEPDTWRRARRMYSAPGWVVRRLTGEYTLDRYSASTSDPVYDLTRRDWWEQGWQPYDQLERPRLAWPAEVVGEVSAAGAEATGIPRGTPVTAGTIDAMAEAYSVGCQEPGDTMVMYGSTLFLIQVTEAMVPSTHLWAAEGRTGDVFSLAAGMATGGLVTTWLTETLGRGYAELAQAAAGVRPGSDGLLLLPYFAGERTPIFDPQARGAWTGMTLNHTPGHLYRSALEGIAMGVRHNLEAMHSSGAGARRLVAVGGGTAQRLWTQVVSDVTGLPQDLPTLTVGASYGDARMAADALGEDTSSWNPVAERLEPDPAAKEIYDRLFDLYVEAYTASAGTMHGLGGLDADARSRWPDR</sequence>
<organism evidence="8 9">
    <name type="scientific">Georgenia halotolerans</name>
    <dbReference type="NCBI Taxonomy" id="3028317"/>
    <lineage>
        <taxon>Bacteria</taxon>
        <taxon>Bacillati</taxon>
        <taxon>Actinomycetota</taxon>
        <taxon>Actinomycetes</taxon>
        <taxon>Micrococcales</taxon>
        <taxon>Bogoriellaceae</taxon>
        <taxon>Georgenia</taxon>
    </lineage>
</organism>